<dbReference type="Gene3D" id="3.40.50.720">
    <property type="entry name" value="NAD(P)-binding Rossmann-like Domain"/>
    <property type="match status" value="1"/>
</dbReference>
<dbReference type="EMBL" id="SJPV01000010">
    <property type="protein sequence ID" value="TWU33291.1"/>
    <property type="molecule type" value="Genomic_DNA"/>
</dbReference>
<accession>A0A5C6DC57</accession>
<dbReference type="GO" id="GO:0050112">
    <property type="term" value="F:inositol 2-dehydrogenase (NAD+) activity"/>
    <property type="evidence" value="ECO:0007669"/>
    <property type="project" value="UniProtKB-EC"/>
</dbReference>
<feature type="domain" description="GFO/IDH/MocA-like oxidoreductase" evidence="2">
    <location>
        <begin position="170"/>
        <end position="307"/>
    </location>
</feature>
<evidence type="ECO:0000313" key="3">
    <source>
        <dbReference type="EMBL" id="TWU33291.1"/>
    </source>
</evidence>
<dbReference type="InterPro" id="IPR000683">
    <property type="entry name" value="Gfo/Idh/MocA-like_OxRdtase_N"/>
</dbReference>
<organism evidence="3 4">
    <name type="scientific">Novipirellula artificiosorum</name>
    <dbReference type="NCBI Taxonomy" id="2528016"/>
    <lineage>
        <taxon>Bacteria</taxon>
        <taxon>Pseudomonadati</taxon>
        <taxon>Planctomycetota</taxon>
        <taxon>Planctomycetia</taxon>
        <taxon>Pirellulales</taxon>
        <taxon>Pirellulaceae</taxon>
        <taxon>Novipirellula</taxon>
    </lineage>
</organism>
<protein>
    <submittedName>
        <fullName evidence="3">Inositol 2-dehydrogenase</fullName>
        <ecNumber evidence="3">1.1.1.18</ecNumber>
    </submittedName>
</protein>
<evidence type="ECO:0000313" key="4">
    <source>
        <dbReference type="Proteomes" id="UP000319143"/>
    </source>
</evidence>
<feature type="domain" description="Gfo/Idh/MocA-like oxidoreductase N-terminal" evidence="1">
    <location>
        <begin position="27"/>
        <end position="161"/>
    </location>
</feature>
<dbReference type="Pfam" id="PF01408">
    <property type="entry name" value="GFO_IDH_MocA"/>
    <property type="match status" value="1"/>
</dbReference>
<dbReference type="Gene3D" id="3.30.360.10">
    <property type="entry name" value="Dihydrodipicolinate Reductase, domain 2"/>
    <property type="match status" value="1"/>
</dbReference>
<dbReference type="InterPro" id="IPR050463">
    <property type="entry name" value="Gfo/Idh/MocA_oxidrdct_glycsds"/>
</dbReference>
<dbReference type="Pfam" id="PF22725">
    <property type="entry name" value="GFO_IDH_MocA_C3"/>
    <property type="match status" value="1"/>
</dbReference>
<dbReference type="AlphaFoldDB" id="A0A5C6DC57"/>
<dbReference type="InterPro" id="IPR036291">
    <property type="entry name" value="NAD(P)-bd_dom_sf"/>
</dbReference>
<keyword evidence="4" id="KW-1185">Reference proteome</keyword>
<evidence type="ECO:0000259" key="2">
    <source>
        <dbReference type="Pfam" id="PF22725"/>
    </source>
</evidence>
<keyword evidence="3" id="KW-0560">Oxidoreductase</keyword>
<dbReference type="InterPro" id="IPR055170">
    <property type="entry name" value="GFO_IDH_MocA-like_dom"/>
</dbReference>
<gene>
    <name evidence="3" type="primary">iolG_27</name>
    <name evidence="3" type="ORF">Poly41_50430</name>
</gene>
<comment type="caution">
    <text evidence="3">The sequence shown here is derived from an EMBL/GenBank/DDBJ whole genome shotgun (WGS) entry which is preliminary data.</text>
</comment>
<dbReference type="GO" id="GO:0000166">
    <property type="term" value="F:nucleotide binding"/>
    <property type="evidence" value="ECO:0007669"/>
    <property type="project" value="InterPro"/>
</dbReference>
<dbReference type="SUPFAM" id="SSF51735">
    <property type="entry name" value="NAD(P)-binding Rossmann-fold domains"/>
    <property type="match status" value="1"/>
</dbReference>
<dbReference type="EC" id="1.1.1.18" evidence="3"/>
<proteinExistence type="predicted"/>
<sequence length="422" mass="45971">MMLAGGAIGGGNLAVARAAHSFGSDTIKIGLVGCGARGTRAAIEALHTTGGETQLVAMADVFADNLHAAYRTIRGKHPHNVDVQDTRFIGLEGYKQVFASDADVVILATPPGFRPQHFEAAVDAGKHVFMEKPVATDAFGVQRILSANAIAKQNNLAVQVGLQRRHEARYQQCIKRLHDGVIGEPLFARAYWNGSGVWVRPRTKDQSELDYQIRNWYYFTWLSGDHIAEQHIHNLDVINWVMKGHPNEAQGQGGREVRRGPDHGQIFDHHMVEFTYAGGATLLSQCRHIKGCSNRIGEYIHGTKGTADLSGGILFDANGDRIWEFGATDVKAGRGTPQLQVDLFAALRRGEIPNEADEAAHSTMTAILGRIATYTGKVVHWDTAIKDRSRLADTDVIRSLSDQAPVYPDQGGTYPIAIPGIG</sequence>
<evidence type="ECO:0000259" key="1">
    <source>
        <dbReference type="Pfam" id="PF01408"/>
    </source>
</evidence>
<dbReference type="SUPFAM" id="SSF55347">
    <property type="entry name" value="Glyceraldehyde-3-phosphate dehydrogenase-like, C-terminal domain"/>
    <property type="match status" value="1"/>
</dbReference>
<dbReference type="PANTHER" id="PTHR43818">
    <property type="entry name" value="BCDNA.GH03377"/>
    <property type="match status" value="1"/>
</dbReference>
<dbReference type="PANTHER" id="PTHR43818:SF5">
    <property type="entry name" value="OXIDOREDUCTASE FAMILY PROTEIN"/>
    <property type="match status" value="1"/>
</dbReference>
<name>A0A5C6DC57_9BACT</name>
<reference evidence="3 4" key="1">
    <citation type="submission" date="2019-02" db="EMBL/GenBank/DDBJ databases">
        <title>Deep-cultivation of Planctomycetes and their phenomic and genomic characterization uncovers novel biology.</title>
        <authorList>
            <person name="Wiegand S."/>
            <person name="Jogler M."/>
            <person name="Boedeker C."/>
            <person name="Pinto D."/>
            <person name="Vollmers J."/>
            <person name="Rivas-Marin E."/>
            <person name="Kohn T."/>
            <person name="Peeters S.H."/>
            <person name="Heuer A."/>
            <person name="Rast P."/>
            <person name="Oberbeckmann S."/>
            <person name="Bunk B."/>
            <person name="Jeske O."/>
            <person name="Meyerdierks A."/>
            <person name="Storesund J.E."/>
            <person name="Kallscheuer N."/>
            <person name="Luecker S."/>
            <person name="Lage O.M."/>
            <person name="Pohl T."/>
            <person name="Merkel B.J."/>
            <person name="Hornburger P."/>
            <person name="Mueller R.-W."/>
            <person name="Bruemmer F."/>
            <person name="Labrenz M."/>
            <person name="Spormann A.M."/>
            <person name="Op Den Camp H."/>
            <person name="Overmann J."/>
            <person name="Amann R."/>
            <person name="Jetten M.S.M."/>
            <person name="Mascher T."/>
            <person name="Medema M.H."/>
            <person name="Devos D.P."/>
            <person name="Kaster A.-K."/>
            <person name="Ovreas L."/>
            <person name="Rohde M."/>
            <person name="Galperin M.Y."/>
            <person name="Jogler C."/>
        </authorList>
    </citation>
    <scope>NUCLEOTIDE SEQUENCE [LARGE SCALE GENOMIC DNA]</scope>
    <source>
        <strain evidence="3 4">Poly41</strain>
    </source>
</reference>
<dbReference type="Proteomes" id="UP000319143">
    <property type="component" value="Unassembled WGS sequence"/>
</dbReference>